<evidence type="ECO:0000259" key="4">
    <source>
        <dbReference type="Pfam" id="PF20155"/>
    </source>
</evidence>
<keyword evidence="3" id="KW-0472">Membrane</keyword>
<evidence type="ECO:0000313" key="6">
    <source>
        <dbReference type="Proteomes" id="UP000203710"/>
    </source>
</evidence>
<keyword evidence="6" id="KW-1185">Reference proteome</keyword>
<organism evidence="5 6">
    <name type="scientific">Rhodobacter phage RcTitan</name>
    <dbReference type="NCBI Taxonomy" id="1662330"/>
    <lineage>
        <taxon>Viruses</taxon>
        <taxon>Duplodnaviria</taxon>
        <taxon>Heunggongvirae</taxon>
        <taxon>Uroviricota</taxon>
        <taxon>Caudoviricetes</taxon>
        <taxon>Titanvirus</taxon>
        <taxon>Titanvirus rctitan</taxon>
    </lineage>
</organism>
<evidence type="ECO:0000256" key="2">
    <source>
        <dbReference type="SAM" id="MobiDB-lite"/>
    </source>
</evidence>
<feature type="transmembrane region" description="Helical" evidence="3">
    <location>
        <begin position="447"/>
        <end position="465"/>
    </location>
</feature>
<dbReference type="GO" id="GO:0098003">
    <property type="term" value="P:viral tail assembly"/>
    <property type="evidence" value="ECO:0007669"/>
    <property type="project" value="UniProtKB-KW"/>
</dbReference>
<dbReference type="NCBIfam" id="TIGR02675">
    <property type="entry name" value="tape_meas_nterm"/>
    <property type="match status" value="1"/>
</dbReference>
<dbReference type="RefSeq" id="YP_009225686.1">
    <property type="nucleotide sequence ID" value="NC_029097.1"/>
</dbReference>
<evidence type="ECO:0000313" key="5">
    <source>
        <dbReference type="EMBL" id="AKU43038.1"/>
    </source>
</evidence>
<dbReference type="Proteomes" id="UP000203710">
    <property type="component" value="Segment"/>
</dbReference>
<feature type="region of interest" description="Disordered" evidence="2">
    <location>
        <begin position="86"/>
        <end position="117"/>
    </location>
</feature>
<reference evidence="5 6" key="1">
    <citation type="journal article" date="2016" name="Genome Announc.">
        <title>Complete Genome Sequences of Five Bacteriophages That Infect Rhodobacter capsulatus.</title>
        <authorList>
            <person name="Bollivar D.W."/>
            <person name="Bernardoni B."/>
            <person name="Bockman M.R."/>
            <person name="Miller B.M."/>
            <person name="Russell D.A."/>
            <person name="Delesalle V.A."/>
            <person name="Krukonis G.P."/>
            <person name="Hatfull G.F."/>
            <person name="Cross M.R."/>
            <person name="Szewczyk M.M."/>
            <person name="Eppurath A."/>
        </authorList>
    </citation>
    <scope>NUCLEOTIDE SEQUENCE [LARGE SCALE GENOMIC DNA]</scope>
</reference>
<dbReference type="KEGG" id="vg:26796454"/>
<keyword evidence="1" id="KW-1188">Viral release from host cell</keyword>
<accession>A0A0K1LLC2</accession>
<dbReference type="OrthoDB" id="436at10239"/>
<protein>
    <submittedName>
        <fullName evidence="5">Tapemeasure</fullName>
    </submittedName>
</protein>
<name>A0A0K1LLC2_9CAUD</name>
<dbReference type="GeneID" id="26796454"/>
<feature type="domain" description="Tape measure protein N-terminal" evidence="4">
    <location>
        <begin position="196"/>
        <end position="386"/>
    </location>
</feature>
<sequence>MSDAPIVVEITDKVSPAIAKKLRDIGTQARTSQTQVDKLKASLAALGKSNPLTRLQTEMQNVNTETLKAAQASQRLSTEQARTAAASQRLATEQQRTAAAAQRVATEQQKTATAQGRAATTAAQAAAAAQRLTTEQQRTATAAAQAAAAQSRAAAAALRLEQAQARGAAQARRYAGAMNAVRTALAFAGVSVTAGAIVGMGDAYTTLQNKLQVVATSQAQVNELTNEMFDLANRTRSEVGATTQAFVRFDRAMSGLGRSQQDTIRLTETINKALIISGATTQEAQSSLLQLSQAFNAGRLSGDEFRSVSENMPIVLDALARSMGVPVGALKELGSEGKITSEQLIAALDLIEAEVDASFAKTVPTMAQAFVVLRNSATQFFGEFNNATGLTNGLAQAILFLADNIGRFATYAATAAAIFAGAYVYGLVAAAVATGGLSAALGILRAALIRTGIGAIIVLIGELIYRFAEASREVGGVGRMFQIMGDTGKAALDWVIAGGYAMVDAFNGITLTIGAVFTQLWASIQRGFANLMAALQAGINTMITSLNEAFTFSINNPFTGEVMAQMNGLGIATTNFAEGYIKAADESAAAAEDLSNRADAAFESMGNRFADLRNPLDVFSEGMATARAETEAANAAAGELDTTLRGATEPAAGTGAGTGGAGGGKGAQGATASLREYLDEMDREMELLKLLPKEREIEAAVQEKVNKLKEKGINLSAQEIELLREKTAALREANAVAEQEAALMNATVYKREEYIQQLKAISNLLSNPESGFTNADALNQLAQTEVGAYLEHLPEMVNARVEQFKYMYEQVDMLRQADLISEQSASAAKMQIWAAEQKAKTDVFANFFGGIAQLASSENEKLARIGKAAAITQTVIQTYQSATAAYASMAGIPVIGPALGIAAAAAAVAAGMANVAAIRSQSTSTGAGYMTGGYTGDGARNQVAGAVHGREYVLDAAATSRIGVDDLNALRRGAATVQRPDSEAAGAGQRVSANPAPAAAGQAAGATLNNKIVNVIDPALFGDYMASPEGETSIVNVISRNPGVIKQVIANG</sequence>
<feature type="region of interest" description="Disordered" evidence="2">
    <location>
        <begin position="647"/>
        <end position="669"/>
    </location>
</feature>
<dbReference type="Pfam" id="PF20155">
    <property type="entry name" value="TMP_3"/>
    <property type="match status" value="1"/>
</dbReference>
<keyword evidence="1" id="KW-1245">Viral tail assembly</keyword>
<evidence type="ECO:0000256" key="3">
    <source>
        <dbReference type="SAM" id="Phobius"/>
    </source>
</evidence>
<dbReference type="PANTHER" id="PTHR45615">
    <property type="entry name" value="MYOSIN HEAVY CHAIN, NON-MUSCLE"/>
    <property type="match status" value="1"/>
</dbReference>
<dbReference type="EMBL" id="KR935213">
    <property type="protein sequence ID" value="AKU43038.1"/>
    <property type="molecule type" value="Genomic_DNA"/>
</dbReference>
<gene>
    <name evidence="5" type="ORF">RCTITAN_21</name>
</gene>
<feature type="transmembrane region" description="Helical" evidence="3">
    <location>
        <begin position="408"/>
        <end position="435"/>
    </location>
</feature>
<dbReference type="InterPro" id="IPR013491">
    <property type="entry name" value="Tape_meas_N"/>
</dbReference>
<feature type="compositionally biased region" description="Gly residues" evidence="2">
    <location>
        <begin position="654"/>
        <end position="667"/>
    </location>
</feature>
<keyword evidence="3" id="KW-0812">Transmembrane</keyword>
<proteinExistence type="predicted"/>
<evidence type="ECO:0000256" key="1">
    <source>
        <dbReference type="ARBA" id="ARBA00022465"/>
    </source>
</evidence>
<dbReference type="PANTHER" id="PTHR45615:SF80">
    <property type="entry name" value="GRIP DOMAIN-CONTAINING PROTEIN"/>
    <property type="match status" value="1"/>
</dbReference>
<keyword evidence="3" id="KW-1133">Transmembrane helix</keyword>
<feature type="compositionally biased region" description="Low complexity" evidence="2">
    <location>
        <begin position="88"/>
        <end position="117"/>
    </location>
</feature>